<proteinExistence type="predicted"/>
<accession>A0ABN7XMT7</accession>
<dbReference type="EMBL" id="CAJVQB010162188">
    <property type="protein sequence ID" value="CAG8856643.1"/>
    <property type="molecule type" value="Genomic_DNA"/>
</dbReference>
<keyword evidence="2" id="KW-1185">Reference proteome</keyword>
<organism evidence="1 2">
    <name type="scientific">Gigaspora margarita</name>
    <dbReference type="NCBI Taxonomy" id="4874"/>
    <lineage>
        <taxon>Eukaryota</taxon>
        <taxon>Fungi</taxon>
        <taxon>Fungi incertae sedis</taxon>
        <taxon>Mucoromycota</taxon>
        <taxon>Glomeromycotina</taxon>
        <taxon>Glomeromycetes</taxon>
        <taxon>Diversisporales</taxon>
        <taxon>Gigasporaceae</taxon>
        <taxon>Gigaspora</taxon>
    </lineage>
</organism>
<gene>
    <name evidence="1" type="ORF">GMARGA_LOCUS45464</name>
</gene>
<evidence type="ECO:0000313" key="2">
    <source>
        <dbReference type="Proteomes" id="UP000789901"/>
    </source>
</evidence>
<evidence type="ECO:0000313" key="1">
    <source>
        <dbReference type="EMBL" id="CAG8856643.1"/>
    </source>
</evidence>
<sequence length="46" mass="5201">GLNFINESIVKVRSLMSYIKASQSTINNLKKLCEIKSVEYLAPELD</sequence>
<name>A0ABN7XMT7_GIGMA</name>
<comment type="caution">
    <text evidence="1">The sequence shown here is derived from an EMBL/GenBank/DDBJ whole genome shotgun (WGS) entry which is preliminary data.</text>
</comment>
<reference evidence="1 2" key="1">
    <citation type="submission" date="2021-06" db="EMBL/GenBank/DDBJ databases">
        <authorList>
            <person name="Kallberg Y."/>
            <person name="Tangrot J."/>
            <person name="Rosling A."/>
        </authorList>
    </citation>
    <scope>NUCLEOTIDE SEQUENCE [LARGE SCALE GENOMIC DNA]</scope>
    <source>
        <strain evidence="1 2">120-4 pot B 10/14</strain>
    </source>
</reference>
<protein>
    <submittedName>
        <fullName evidence="1">45527_t:CDS:1</fullName>
    </submittedName>
</protein>
<feature type="non-terminal residue" evidence="1">
    <location>
        <position position="1"/>
    </location>
</feature>
<feature type="non-terminal residue" evidence="1">
    <location>
        <position position="46"/>
    </location>
</feature>
<dbReference type="Proteomes" id="UP000789901">
    <property type="component" value="Unassembled WGS sequence"/>
</dbReference>